<dbReference type="InterPro" id="IPR011055">
    <property type="entry name" value="Dup_hybrid_motif"/>
</dbReference>
<dbReference type="AlphaFoldDB" id="A0A383DL75"/>
<protein>
    <recommendedName>
        <fullName evidence="2">Peptidase M23 domain-containing protein</fullName>
    </recommendedName>
</protein>
<dbReference type="Gene3D" id="2.70.70.10">
    <property type="entry name" value="Glucose Permease (Domain IIA)"/>
    <property type="match status" value="1"/>
</dbReference>
<sequence length="172" mass="19203">MFKHCITLLSLGTLLVGQPREINFGGGPHQREHSTGLKCISEEERSFVREHRIEIDHESMRDTVLFQDPMGNGGMMNLNDSVRHHIWNFVDQNSAVGWILDYNCSFVTYDGHQGTDVVIGGFYYMDEMETPIVAAAPGIVTYSHDGEFDRRTSWINGAVANGVIVSHSDGTS</sequence>
<feature type="non-terminal residue" evidence="1">
    <location>
        <position position="172"/>
    </location>
</feature>
<accession>A0A383DL75</accession>
<name>A0A383DL75_9ZZZZ</name>
<evidence type="ECO:0008006" key="2">
    <source>
        <dbReference type="Google" id="ProtNLM"/>
    </source>
</evidence>
<evidence type="ECO:0000313" key="1">
    <source>
        <dbReference type="EMBL" id="SVE45053.1"/>
    </source>
</evidence>
<gene>
    <name evidence="1" type="ORF">METZ01_LOCUS497907</name>
</gene>
<proteinExistence type="predicted"/>
<dbReference type="EMBL" id="UINC01218148">
    <property type="protein sequence ID" value="SVE45053.1"/>
    <property type="molecule type" value="Genomic_DNA"/>
</dbReference>
<organism evidence="1">
    <name type="scientific">marine metagenome</name>
    <dbReference type="NCBI Taxonomy" id="408172"/>
    <lineage>
        <taxon>unclassified sequences</taxon>
        <taxon>metagenomes</taxon>
        <taxon>ecological metagenomes</taxon>
    </lineage>
</organism>
<reference evidence="1" key="1">
    <citation type="submission" date="2018-05" db="EMBL/GenBank/DDBJ databases">
        <authorList>
            <person name="Lanie J.A."/>
            <person name="Ng W.-L."/>
            <person name="Kazmierczak K.M."/>
            <person name="Andrzejewski T.M."/>
            <person name="Davidsen T.M."/>
            <person name="Wayne K.J."/>
            <person name="Tettelin H."/>
            <person name="Glass J.I."/>
            <person name="Rusch D."/>
            <person name="Podicherti R."/>
            <person name="Tsui H.-C.T."/>
            <person name="Winkler M.E."/>
        </authorList>
    </citation>
    <scope>NUCLEOTIDE SEQUENCE</scope>
</reference>